<feature type="transmembrane region" description="Helical" evidence="2">
    <location>
        <begin position="118"/>
        <end position="137"/>
    </location>
</feature>
<dbReference type="Proteomes" id="UP001172702">
    <property type="component" value="Unassembled WGS sequence"/>
</dbReference>
<accession>A0ABT8H3V1</accession>
<dbReference type="EMBL" id="JAUHTB010000018">
    <property type="protein sequence ID" value="MDN4507146.1"/>
    <property type="molecule type" value="Genomic_DNA"/>
</dbReference>
<organism evidence="3 4">
    <name type="scientific">Dietzia maris</name>
    <dbReference type="NCBI Taxonomy" id="37915"/>
    <lineage>
        <taxon>Bacteria</taxon>
        <taxon>Bacillati</taxon>
        <taxon>Actinomycetota</taxon>
        <taxon>Actinomycetes</taxon>
        <taxon>Mycobacteriales</taxon>
        <taxon>Dietziaceae</taxon>
        <taxon>Dietzia</taxon>
    </lineage>
</organism>
<keyword evidence="2" id="KW-0472">Membrane</keyword>
<sequence>MAYSCEPHARQVADFLGFVCDDANPVGAVRSPFALEHWTMPLLEILIIAGAVFALVHAWRRWRRDGDPINLGLWFASLIYLAVIEPPLYFPEWFGLQDYVGFIFSHNVFTVQFMFDRLPLYIVAFYPVISQITYELVRALGIFARRGAAIGAIATAFASQVFYEIFDQLGPQLKWWAWNPENMINTPMFASVPMNSMWVFASVSFGVMVWLVVKLLGGPARTGTPMGGGSVAWRTLVAGVLTPVLMVILAAPTRVGVDAEGEGTLQKVILWTFLGILWLVGLWLLAEATRRTWRGSAQPVASPAFVRIYPAAYVAVHAVFWIAALPAYLGATDGVTAGGTPIGNGWYALACFAVAVWFVVAAVLATRAPARPATSPGRAPAATEGPSTREADVTP</sequence>
<feature type="transmembrane region" description="Helical" evidence="2">
    <location>
        <begin position="149"/>
        <end position="166"/>
    </location>
</feature>
<evidence type="ECO:0000256" key="1">
    <source>
        <dbReference type="SAM" id="MobiDB-lite"/>
    </source>
</evidence>
<proteinExistence type="predicted"/>
<evidence type="ECO:0000256" key="2">
    <source>
        <dbReference type="SAM" id="Phobius"/>
    </source>
</evidence>
<keyword evidence="4" id="KW-1185">Reference proteome</keyword>
<dbReference type="RefSeq" id="WP_283466654.1">
    <property type="nucleotide sequence ID" value="NZ_JAUHTB010000018.1"/>
</dbReference>
<evidence type="ECO:0000313" key="3">
    <source>
        <dbReference type="EMBL" id="MDN4507146.1"/>
    </source>
</evidence>
<keyword evidence="2" id="KW-0812">Transmembrane</keyword>
<keyword evidence="2" id="KW-1133">Transmembrane helix</keyword>
<feature type="region of interest" description="Disordered" evidence="1">
    <location>
        <begin position="371"/>
        <end position="395"/>
    </location>
</feature>
<protein>
    <recommendedName>
        <fullName evidence="5">Acyltransferase</fullName>
    </recommendedName>
</protein>
<reference evidence="3 4" key="1">
    <citation type="submission" date="2023-07" db="EMBL/GenBank/DDBJ databases">
        <title>Strategy for survival of the halotoleranting strain Dietzia MX2 from the Yakshinskoe mineral salts deposit.</title>
        <authorList>
            <person name="Kharitonova M.A."/>
            <person name="Kupriyanova-Ashina F.G."/>
            <person name="Shakirov T.R."/>
            <person name="Vafina M.S."/>
            <person name="Ilinskaya O.N."/>
        </authorList>
    </citation>
    <scope>NUCLEOTIDE SEQUENCE [LARGE SCALE GENOMIC DNA]</scope>
    <source>
        <strain evidence="3 4">MX2</strain>
    </source>
</reference>
<feature type="transmembrane region" description="Helical" evidence="2">
    <location>
        <begin position="71"/>
        <end position="90"/>
    </location>
</feature>
<feature type="compositionally biased region" description="Low complexity" evidence="1">
    <location>
        <begin position="371"/>
        <end position="383"/>
    </location>
</feature>
<feature type="transmembrane region" description="Helical" evidence="2">
    <location>
        <begin position="38"/>
        <end position="59"/>
    </location>
</feature>
<feature type="transmembrane region" description="Helical" evidence="2">
    <location>
        <begin position="306"/>
        <end position="325"/>
    </location>
</feature>
<name>A0ABT8H3V1_9ACTN</name>
<evidence type="ECO:0008006" key="5">
    <source>
        <dbReference type="Google" id="ProtNLM"/>
    </source>
</evidence>
<comment type="caution">
    <text evidence="3">The sequence shown here is derived from an EMBL/GenBank/DDBJ whole genome shotgun (WGS) entry which is preliminary data.</text>
</comment>
<gene>
    <name evidence="3" type="ORF">QYF62_13890</name>
</gene>
<feature type="transmembrane region" description="Helical" evidence="2">
    <location>
        <begin position="345"/>
        <end position="365"/>
    </location>
</feature>
<feature type="transmembrane region" description="Helical" evidence="2">
    <location>
        <begin position="268"/>
        <end position="286"/>
    </location>
</feature>
<evidence type="ECO:0000313" key="4">
    <source>
        <dbReference type="Proteomes" id="UP001172702"/>
    </source>
</evidence>
<feature type="transmembrane region" description="Helical" evidence="2">
    <location>
        <begin position="236"/>
        <end position="256"/>
    </location>
</feature>
<feature type="transmembrane region" description="Helical" evidence="2">
    <location>
        <begin position="197"/>
        <end position="216"/>
    </location>
</feature>